<dbReference type="AlphaFoldDB" id="A0A368NT47"/>
<protein>
    <submittedName>
        <fullName evidence="1">Uncharacterized protein</fullName>
    </submittedName>
</protein>
<sequence length="122" mass="14332">MTKFRLSYSEVVSRFSHVLCEQYIHLDQPKYHLSKLREAVAQSWGYSSYKDVQNHLVTAIDASDWHDLNVNGFDLLYLKFAEQKMGPSPYHIRAYRNTVDHFVQSSCLICSIYQKLPDNDNR</sequence>
<name>A0A368NT47_9GAMM</name>
<dbReference type="Proteomes" id="UP000252558">
    <property type="component" value="Unassembled WGS sequence"/>
</dbReference>
<evidence type="ECO:0000313" key="1">
    <source>
        <dbReference type="EMBL" id="RCU52894.1"/>
    </source>
</evidence>
<reference evidence="1 2" key="1">
    <citation type="submission" date="2018-07" db="EMBL/GenBank/DDBJ databases">
        <title>Corallincola holothuriorum sp. nov., a new facultative anaerobe isolated from sea cucumber Apostichopus japonicus.</title>
        <authorList>
            <person name="Xia H."/>
        </authorList>
    </citation>
    <scope>NUCLEOTIDE SEQUENCE [LARGE SCALE GENOMIC DNA]</scope>
    <source>
        <strain evidence="1 2">C4</strain>
    </source>
</reference>
<evidence type="ECO:0000313" key="2">
    <source>
        <dbReference type="Proteomes" id="UP000252558"/>
    </source>
</evidence>
<organism evidence="1 2">
    <name type="scientific">Corallincola holothuriorum</name>
    <dbReference type="NCBI Taxonomy" id="2282215"/>
    <lineage>
        <taxon>Bacteria</taxon>
        <taxon>Pseudomonadati</taxon>
        <taxon>Pseudomonadota</taxon>
        <taxon>Gammaproteobacteria</taxon>
        <taxon>Alteromonadales</taxon>
        <taxon>Psychromonadaceae</taxon>
        <taxon>Corallincola</taxon>
    </lineage>
</organism>
<dbReference type="EMBL" id="QPID01000001">
    <property type="protein sequence ID" value="RCU52894.1"/>
    <property type="molecule type" value="Genomic_DNA"/>
</dbReference>
<keyword evidence="2" id="KW-1185">Reference proteome</keyword>
<dbReference type="RefSeq" id="WP_114336801.1">
    <property type="nucleotide sequence ID" value="NZ_QPID01000001.1"/>
</dbReference>
<comment type="caution">
    <text evidence="1">The sequence shown here is derived from an EMBL/GenBank/DDBJ whole genome shotgun (WGS) entry which is preliminary data.</text>
</comment>
<accession>A0A368NT47</accession>
<proteinExistence type="predicted"/>
<gene>
    <name evidence="1" type="ORF">DU002_02725</name>
</gene>